<evidence type="ECO:0000256" key="10">
    <source>
        <dbReference type="ARBA" id="ARBA00023004"/>
    </source>
</evidence>
<comment type="pathway">
    <text evidence="2 15">Porphyrin-containing compound metabolism; protoporphyrin-IX biosynthesis; protoporphyrinogen-IX from coproporphyrinogen-III (AdoMet route): step 1/1.</text>
</comment>
<evidence type="ECO:0000256" key="15">
    <source>
        <dbReference type="PIRNR" id="PIRNR000167"/>
    </source>
</evidence>
<dbReference type="InterPro" id="IPR058240">
    <property type="entry name" value="rSAM_sf"/>
</dbReference>
<dbReference type="InterPro" id="IPR010723">
    <property type="entry name" value="HemN_C"/>
</dbReference>
<dbReference type="Proteomes" id="UP001166251">
    <property type="component" value="Unassembled WGS sequence"/>
</dbReference>
<evidence type="ECO:0000256" key="11">
    <source>
        <dbReference type="ARBA" id="ARBA00023014"/>
    </source>
</evidence>
<evidence type="ECO:0000256" key="4">
    <source>
        <dbReference type="ARBA" id="ARBA00011245"/>
    </source>
</evidence>
<dbReference type="Gene3D" id="1.10.10.920">
    <property type="match status" value="1"/>
</dbReference>
<evidence type="ECO:0000256" key="7">
    <source>
        <dbReference type="ARBA" id="ARBA00022691"/>
    </source>
</evidence>
<evidence type="ECO:0000256" key="1">
    <source>
        <dbReference type="ARBA" id="ARBA00004496"/>
    </source>
</evidence>
<feature type="domain" description="Radical SAM core" evidence="16">
    <location>
        <begin position="36"/>
        <end position="269"/>
    </location>
</feature>
<dbReference type="PANTHER" id="PTHR13932">
    <property type="entry name" value="COPROPORPHYRINIGEN III OXIDASE"/>
    <property type="match status" value="1"/>
</dbReference>
<dbReference type="NCBIfam" id="TIGR00538">
    <property type="entry name" value="hemN"/>
    <property type="match status" value="1"/>
</dbReference>
<keyword evidence="6 15" id="KW-0963">Cytoplasm</keyword>
<evidence type="ECO:0000256" key="14">
    <source>
        <dbReference type="ARBA" id="ARBA00048321"/>
    </source>
</evidence>
<name>A0ABS7ECL5_9GAMM</name>
<dbReference type="SUPFAM" id="SSF102114">
    <property type="entry name" value="Radical SAM enzymes"/>
    <property type="match status" value="1"/>
</dbReference>
<evidence type="ECO:0000256" key="3">
    <source>
        <dbReference type="ARBA" id="ARBA00005493"/>
    </source>
</evidence>
<evidence type="ECO:0000259" key="16">
    <source>
        <dbReference type="PROSITE" id="PS51918"/>
    </source>
</evidence>
<dbReference type="GO" id="GO:0051989">
    <property type="term" value="F:coproporphyrinogen dehydrogenase activity"/>
    <property type="evidence" value="ECO:0007669"/>
    <property type="project" value="UniProtKB-EC"/>
</dbReference>
<comment type="caution">
    <text evidence="17">The sequence shown here is derived from an EMBL/GenBank/DDBJ whole genome shotgun (WGS) entry which is preliminary data.</text>
</comment>
<dbReference type="CDD" id="cd01335">
    <property type="entry name" value="Radical_SAM"/>
    <property type="match status" value="1"/>
</dbReference>
<keyword evidence="7 15" id="KW-0949">S-adenosyl-L-methionine</keyword>
<comment type="subcellular location">
    <subcellularLocation>
        <location evidence="1 15">Cytoplasm</location>
    </subcellularLocation>
</comment>
<organism evidence="17 18">
    <name type="scientific">Neiella holothuriorum</name>
    <dbReference type="NCBI Taxonomy" id="2870530"/>
    <lineage>
        <taxon>Bacteria</taxon>
        <taxon>Pseudomonadati</taxon>
        <taxon>Pseudomonadota</taxon>
        <taxon>Gammaproteobacteria</taxon>
        <taxon>Alteromonadales</taxon>
        <taxon>Echinimonadaceae</taxon>
        <taxon>Neiella</taxon>
    </lineage>
</organism>
<evidence type="ECO:0000256" key="6">
    <source>
        <dbReference type="ARBA" id="ARBA00022490"/>
    </source>
</evidence>
<comment type="subunit">
    <text evidence="4">Monomer.</text>
</comment>
<dbReference type="PANTHER" id="PTHR13932:SF6">
    <property type="entry name" value="OXYGEN-INDEPENDENT COPROPORPHYRINOGEN III OXIDASE"/>
    <property type="match status" value="1"/>
</dbReference>
<keyword evidence="9 15" id="KW-0560">Oxidoreductase</keyword>
<dbReference type="SFLD" id="SFLDG01065">
    <property type="entry name" value="anaerobic_coproporphyrinogen-I"/>
    <property type="match status" value="1"/>
</dbReference>
<evidence type="ECO:0000313" key="17">
    <source>
        <dbReference type="EMBL" id="MBW8190067.1"/>
    </source>
</evidence>
<dbReference type="Gene3D" id="3.80.30.20">
    <property type="entry name" value="tm_1862 like domain"/>
    <property type="match status" value="1"/>
</dbReference>
<dbReference type="InterPro" id="IPR006638">
    <property type="entry name" value="Elp3/MiaA/NifB-like_rSAM"/>
</dbReference>
<comment type="function">
    <text evidence="13">Involved in the heme biosynthesis. Catalyzes the anaerobic oxidative decarboxylation of propionate groups of rings A and B of coproporphyrinogen III to yield the vinyl groups in protoporphyrinogen IX.</text>
</comment>
<comment type="cofactor">
    <cofactor evidence="15">
        <name>[4Fe-4S] cluster</name>
        <dbReference type="ChEBI" id="CHEBI:49883"/>
    </cofactor>
    <text evidence="15">Binds 1 [4Fe-4S] cluster. The cluster is coordinated with 3 cysteines and an exchangeable S-adenosyl-L-methionine.</text>
</comment>
<evidence type="ECO:0000313" key="18">
    <source>
        <dbReference type="Proteomes" id="UP001166251"/>
    </source>
</evidence>
<keyword evidence="8 15" id="KW-0479">Metal-binding</keyword>
<keyword evidence="5 15" id="KW-0004">4Fe-4S</keyword>
<dbReference type="PIRSF" id="PIRSF000167">
    <property type="entry name" value="HemN"/>
    <property type="match status" value="1"/>
</dbReference>
<keyword evidence="11 15" id="KW-0411">Iron-sulfur</keyword>
<dbReference type="SFLD" id="SFLDF00277">
    <property type="entry name" value="oxygen-independent_coproporphy"/>
    <property type="match status" value="1"/>
</dbReference>
<sequence length="444" mass="50303">MLEKYNTSGPRYTSYPTALSFNEQVSRQDIEAAWHDSERSELSLYVHLPFCHTLCYYCGCNKVITRHPEKVDRYLDALEAEIAGLPAAFKTKPVSQIHWGGGTPSFLTGPQSERLMAMLRRDFDVQSNAQISIEVDPREFPLERLDTLRAIGFNRLSIGVQDFSETVQIAVNRVQSEALVAGLIDHARQLGFNSINLDLIYGLPHQSAASFANTLGTVLTLDPERLSIFNYAHLPERFAAQRKIKDEHLPSADQKLAILQQTIATLTGAGYQFIGMDHFAKPSDELAIAQRNGELHRNFQGYTTHQNCDLLGLGVSSISQIGRAFAQNQRELKYYYQGIETHQHAHHKGYLLSDDDLIRQRVIRDLICNMQLSVTAIEQEYGIHFAQYFAEAIAQLPELEADGLIKWDQQMLQVQPQGKLLIRNICMLFDAYLKSSQQRFSKVI</sequence>
<reference evidence="17" key="1">
    <citation type="submission" date="2021-07" db="EMBL/GenBank/DDBJ databases">
        <title>Neiella marina sp. nov., isolated from the intestinal content of sea cucumber Apostichopus japonicus.</title>
        <authorList>
            <person name="Bai X."/>
        </authorList>
    </citation>
    <scope>NUCLEOTIDE SEQUENCE</scope>
    <source>
        <strain evidence="17">126</strain>
    </source>
</reference>
<dbReference type="PROSITE" id="PS51918">
    <property type="entry name" value="RADICAL_SAM"/>
    <property type="match status" value="1"/>
</dbReference>
<evidence type="ECO:0000256" key="5">
    <source>
        <dbReference type="ARBA" id="ARBA00022485"/>
    </source>
</evidence>
<evidence type="ECO:0000256" key="2">
    <source>
        <dbReference type="ARBA" id="ARBA00004785"/>
    </source>
</evidence>
<dbReference type="Pfam" id="PF06969">
    <property type="entry name" value="HemN_C"/>
    <property type="match status" value="1"/>
</dbReference>
<protein>
    <recommendedName>
        <fullName evidence="15">Coproporphyrinogen-III oxidase</fullName>
        <ecNumber evidence="15">1.3.98.3</ecNumber>
    </recommendedName>
</protein>
<dbReference type="InterPro" id="IPR007197">
    <property type="entry name" value="rSAM"/>
</dbReference>
<evidence type="ECO:0000256" key="12">
    <source>
        <dbReference type="ARBA" id="ARBA00023244"/>
    </source>
</evidence>
<evidence type="ECO:0000256" key="8">
    <source>
        <dbReference type="ARBA" id="ARBA00022723"/>
    </source>
</evidence>
<evidence type="ECO:0000256" key="9">
    <source>
        <dbReference type="ARBA" id="ARBA00023002"/>
    </source>
</evidence>
<dbReference type="EMBL" id="JAHZSS010000002">
    <property type="protein sequence ID" value="MBW8190067.1"/>
    <property type="molecule type" value="Genomic_DNA"/>
</dbReference>
<evidence type="ECO:0000256" key="13">
    <source>
        <dbReference type="ARBA" id="ARBA00024295"/>
    </source>
</evidence>
<proteinExistence type="inferred from homology"/>
<dbReference type="Pfam" id="PF04055">
    <property type="entry name" value="Radical_SAM"/>
    <property type="match status" value="1"/>
</dbReference>
<keyword evidence="10 15" id="KW-0408">Iron</keyword>
<keyword evidence="12 15" id="KW-0627">Porphyrin biosynthesis</keyword>
<comment type="catalytic activity">
    <reaction evidence="14 15">
        <text>coproporphyrinogen III + 2 S-adenosyl-L-methionine = protoporphyrinogen IX + 2 5'-deoxyadenosine + 2 L-methionine + 2 CO2</text>
        <dbReference type="Rhea" id="RHEA:15425"/>
        <dbReference type="ChEBI" id="CHEBI:16526"/>
        <dbReference type="ChEBI" id="CHEBI:17319"/>
        <dbReference type="ChEBI" id="CHEBI:57307"/>
        <dbReference type="ChEBI" id="CHEBI:57309"/>
        <dbReference type="ChEBI" id="CHEBI:57844"/>
        <dbReference type="ChEBI" id="CHEBI:59789"/>
        <dbReference type="EC" id="1.3.98.3"/>
    </reaction>
</comment>
<dbReference type="SMART" id="SM00729">
    <property type="entry name" value="Elp3"/>
    <property type="match status" value="1"/>
</dbReference>
<dbReference type="SFLD" id="SFLDS00029">
    <property type="entry name" value="Radical_SAM"/>
    <property type="match status" value="1"/>
</dbReference>
<dbReference type="EC" id="1.3.98.3" evidence="15"/>
<keyword evidence="18" id="KW-1185">Reference proteome</keyword>
<dbReference type="InterPro" id="IPR034505">
    <property type="entry name" value="Coproporphyrinogen-III_oxidase"/>
</dbReference>
<dbReference type="InterPro" id="IPR023404">
    <property type="entry name" value="rSAM_horseshoe"/>
</dbReference>
<gene>
    <name evidence="17" type="primary">hemN</name>
    <name evidence="17" type="ORF">K0504_03385</name>
</gene>
<accession>A0ABS7ECL5</accession>
<comment type="similarity">
    <text evidence="3 15">Belongs to the anaerobic coproporphyrinogen-III oxidase family.</text>
</comment>
<dbReference type="InterPro" id="IPR004558">
    <property type="entry name" value="Coprogen_oxidase_HemN"/>
</dbReference>